<dbReference type="PROSITE" id="PS00588">
    <property type="entry name" value="FLAGELLA_BB_ROD"/>
    <property type="match status" value="1"/>
</dbReference>
<comment type="caution">
    <text evidence="9">The sequence shown here is derived from an EMBL/GenBank/DDBJ whole genome shotgun (WGS) entry which is preliminary data.</text>
</comment>
<evidence type="ECO:0000313" key="9">
    <source>
        <dbReference type="EMBL" id="RUL63002.1"/>
    </source>
</evidence>
<dbReference type="Proteomes" id="UP000267077">
    <property type="component" value="Unassembled WGS sequence"/>
</dbReference>
<feature type="compositionally biased region" description="Polar residues" evidence="7">
    <location>
        <begin position="59"/>
        <end position="74"/>
    </location>
</feature>
<evidence type="ECO:0000256" key="7">
    <source>
        <dbReference type="SAM" id="MobiDB-lite"/>
    </source>
</evidence>
<keyword evidence="10" id="KW-1185">Reference proteome</keyword>
<feature type="domain" description="Flagellar basal body rod protein N-terminal" evidence="8">
    <location>
        <begin position="21"/>
        <end position="44"/>
    </location>
</feature>
<name>A0A3S0S2M0_9GAMM</name>
<dbReference type="AlphaFoldDB" id="A0A3S0S2M0"/>
<proteinExistence type="inferred from homology"/>
<sequence length="140" mass="14833">MGIGIIGSALEDVFGLSSQALGLWQQRSETIASNIANADTPNYKARDVDFREALQKASGESSNLQLATPSEGQIDSSTTTSTDDLKYRVPTQPSMDGNTVDAQAEQSAFASNMVHYQASLSFINSSIQTLRLAINGGGQS</sequence>
<dbReference type="InterPro" id="IPR001444">
    <property type="entry name" value="Flag_bb_rod_N"/>
</dbReference>
<dbReference type="NCBIfam" id="TIGR01396">
    <property type="entry name" value="FlgB"/>
    <property type="match status" value="1"/>
</dbReference>
<keyword evidence="9" id="KW-0282">Flagellum</keyword>
<evidence type="ECO:0000256" key="1">
    <source>
        <dbReference type="ARBA" id="ARBA00004117"/>
    </source>
</evidence>
<dbReference type="PANTHER" id="PTHR30435:SF12">
    <property type="entry name" value="FLAGELLAR BASAL BODY ROD PROTEIN FLGB"/>
    <property type="match status" value="1"/>
</dbReference>
<protein>
    <recommendedName>
        <fullName evidence="3 6">Flagellar basal body rod protein FlgB</fullName>
    </recommendedName>
</protein>
<evidence type="ECO:0000256" key="6">
    <source>
        <dbReference type="PIRNR" id="PIRNR002889"/>
    </source>
</evidence>
<comment type="subunit">
    <text evidence="6">The basal body constitutes a major portion of the flagellar organelle and consists of a number of rings mounted on a central rod.</text>
</comment>
<comment type="similarity">
    <text evidence="2 6">Belongs to the flagella basal body rod proteins family.</text>
</comment>
<dbReference type="RefSeq" id="WP_126673940.1">
    <property type="nucleotide sequence ID" value="NZ_RYZR01000006.1"/>
</dbReference>
<reference evidence="9 10" key="1">
    <citation type="submission" date="2018-12" db="EMBL/GenBank/DDBJ databases">
        <title>Dyella dinghuensis sp. nov. DHOA06 and Dyella choica sp. nov. 4M-K27, isolated from forest soil.</title>
        <authorList>
            <person name="Qiu L.-H."/>
            <person name="Gao Z.-H."/>
        </authorList>
    </citation>
    <scope>NUCLEOTIDE SEQUENCE [LARGE SCALE GENOMIC DNA]</scope>
    <source>
        <strain evidence="9 10">DHOA06</strain>
    </source>
</reference>
<accession>A0A3S0S2M0</accession>
<comment type="subcellular location">
    <subcellularLocation>
        <location evidence="1 6">Bacterial flagellum basal body</location>
    </subcellularLocation>
</comment>
<dbReference type="InterPro" id="IPR006300">
    <property type="entry name" value="FlgB"/>
</dbReference>
<dbReference type="Pfam" id="PF00460">
    <property type="entry name" value="Flg_bb_rod"/>
    <property type="match status" value="1"/>
</dbReference>
<keyword evidence="9" id="KW-0966">Cell projection</keyword>
<evidence type="ECO:0000256" key="4">
    <source>
        <dbReference type="ARBA" id="ARBA00023143"/>
    </source>
</evidence>
<dbReference type="OrthoDB" id="9788334at2"/>
<dbReference type="GO" id="GO:0071978">
    <property type="term" value="P:bacterial-type flagellum-dependent swarming motility"/>
    <property type="evidence" value="ECO:0007669"/>
    <property type="project" value="TreeGrafter"/>
</dbReference>
<evidence type="ECO:0000256" key="2">
    <source>
        <dbReference type="ARBA" id="ARBA00009677"/>
    </source>
</evidence>
<evidence type="ECO:0000256" key="3">
    <source>
        <dbReference type="ARBA" id="ARBA00014376"/>
    </source>
</evidence>
<comment type="function">
    <text evidence="5 6">Structural component of flagellum, the bacterial motility apparatus. Part of the rod structure of flagellar basal body.</text>
</comment>
<dbReference type="PIRSF" id="PIRSF002889">
    <property type="entry name" value="Rod_FlgB"/>
    <property type="match status" value="1"/>
</dbReference>
<keyword evidence="4 6" id="KW-0975">Bacterial flagellum</keyword>
<evidence type="ECO:0000313" key="10">
    <source>
        <dbReference type="Proteomes" id="UP000267077"/>
    </source>
</evidence>
<evidence type="ECO:0000259" key="8">
    <source>
        <dbReference type="Pfam" id="PF00460"/>
    </source>
</evidence>
<dbReference type="InterPro" id="IPR019776">
    <property type="entry name" value="Flagellar_basal_body_rod_CS"/>
</dbReference>
<feature type="region of interest" description="Disordered" evidence="7">
    <location>
        <begin position="59"/>
        <end position="99"/>
    </location>
</feature>
<evidence type="ECO:0000256" key="5">
    <source>
        <dbReference type="ARBA" id="ARBA00024934"/>
    </source>
</evidence>
<dbReference type="EMBL" id="RYZR01000006">
    <property type="protein sequence ID" value="RUL63002.1"/>
    <property type="molecule type" value="Genomic_DNA"/>
</dbReference>
<keyword evidence="9" id="KW-0969">Cilium</keyword>
<dbReference type="PANTHER" id="PTHR30435">
    <property type="entry name" value="FLAGELLAR PROTEIN"/>
    <property type="match status" value="1"/>
</dbReference>
<dbReference type="GO" id="GO:0030694">
    <property type="term" value="C:bacterial-type flagellum basal body, rod"/>
    <property type="evidence" value="ECO:0007669"/>
    <property type="project" value="InterPro"/>
</dbReference>
<gene>
    <name evidence="9" type="primary">flgB</name>
    <name evidence="9" type="ORF">EKH79_11325</name>
</gene>
<organism evidence="9 10">
    <name type="scientific">Dyella dinghuensis</name>
    <dbReference type="NCBI Taxonomy" id="1920169"/>
    <lineage>
        <taxon>Bacteria</taxon>
        <taxon>Pseudomonadati</taxon>
        <taxon>Pseudomonadota</taxon>
        <taxon>Gammaproteobacteria</taxon>
        <taxon>Lysobacterales</taxon>
        <taxon>Rhodanobacteraceae</taxon>
        <taxon>Dyella</taxon>
    </lineage>
</organism>